<dbReference type="PROSITE" id="PS50089">
    <property type="entry name" value="ZF_RING_2"/>
    <property type="match status" value="1"/>
</dbReference>
<keyword evidence="13 16" id="KW-0862">Zinc</keyword>
<evidence type="ECO:0000256" key="16">
    <source>
        <dbReference type="RuleBase" id="RU367090"/>
    </source>
</evidence>
<dbReference type="InterPro" id="IPR054476">
    <property type="entry name" value="Ltn1_N"/>
</dbReference>
<sequence length="1667" mass="190871">MVMRKMLKRDAVTRLKALQEFKDFCSEKDFEVVKNVMPFWPRLFNRLALDTDRRIREATHLANGELISKIKREIAPYLKSIMGVWLLSQCDLYAPAASAAQATFAATFPTAKQSDALLHCKAEIFFYFKDNLFEQTAKTLSEPNSASPEDMENKYILVISGTLQALKLFMNIVERSEVEKLHEDFCSIIAEKRFWKFAKCKEAQIRGSWYALMSCLCQNIHGIFSTMENKLATTVFSSLSESDPIVAPSIWEAALSIVVNFENCWQEININKVVLPQLWSLLENGGKGNAQVLYPCLLPFLSKLPSEIIGNENIILKFFDSLKESLFLDNVKKSHIECDAILTALTECLQYICCVRIENLELSSSILKKVLRFHVADLIHKSLSTKDAHLATSKLYPLVGSLICKVECKCFTTKEVSECFSKAIEEFWEYLLPIFYEVLDSPLESSKSVHAMYLSYFFNSILVPTEALVKAEKPKVRFEDEVSEPESSNNSSIIRTMDPNSVILSNKKSQSFAHILKLSKYLCDQIGEKCDICYLNLLIEVLASVANGELLFELIMQTTAQKQKDVFYQDTIARWLEKTDNNLQKLNCIAELIFILCANSSEEEATKVWNSVCQVQNAALLQCLLSKGLSKYVDYPLFHQWIQDTVFITNVEYLLIQCLEDILNKDSISENDLNPVLNVFKICMKANLFESNNLLHNTHLKHVIQSLKEFADKILAVSTESPNFKIGLNFLCDVGTSIVKNSMICWDFRDITELIFALFHHNLTNKKSLENLTNFWCTAVECYIQSKPEIVHDNSLILKIASDLHSNILCLTSLDKSVRVLDHYLLLLSSVQDSLNCQKSTLQYSGSFALSKLIDAILPTEEEWQLLRKDHNFSTVPLFLEKKLFYPLLMEESFFPSGDIHKGLLSVYVVSKIILKELQREDSFVDEKFLESCVIKHFPHTLWFSTFYEETSAADVLNEELSSLKISEDSFKMLTFLPKGINDIMNKILTETLNNGCFWAVPLHFLMKHFNLLQTENIPLMIEERLKDENLSENLHKSVLQQIVIPYLSIEKQQLQFKLTLYQLAQIREIASKNFAEKLGEICCYLQNEDLSLSTDLQNLLAETICKVIEYNFPNDNMKFSYHLQVVAVLSSVVNCGANFFNETILNYLGSTMKSLSQKQFLKKFENPAAVLKAYQTFEAFSTMSIICNDQESSKKEGMKKQLVLDDECYTNIVSLYLYVTNMFNEMKPLPSICCNMLLSVSEAMKFLPSNSLGKMIDKSTEIPRIRDNTILQSLISSLTFSNRQIQFTSHSLLMKIMRSLPDMLLNSENFLSDEDKDEDIEKIPNCASPLIKLLVFLTEIIDSMLLDFKIGDLCSVLPGTDSYIYTMAYLLSWIEMLEFISSSPSQVRSIYAAHLEESKLLSELFSNVFRLMPSNPVACIVRSQNVSTPKKEDLKLLFTQPPVLNLDFSSSEDIQRVASYVYATVLRRVPASIRTWWNNLDRKSSDIVNKFTTKYISGLLCIEEIQAVHESEKNFENMVVQARPGSREVIATYTIDDCAIELSVQLPVNYPLGPISAERRGKIVIGQLEWRHWLMQLTTVLRYQNGSILDGLNIWKRNLDKKFEGVEECMICYYVLHSSTLKLPKLSCRVCKKKFHSACLYKWFDTSYNSTCPLCRNEFFIPMQKT</sequence>
<dbReference type="UniPathway" id="UPA00143"/>
<comment type="similarity">
    <text evidence="4 16">Belongs to the LTN1 family.</text>
</comment>
<dbReference type="EMBL" id="IAAA01006742">
    <property type="protein sequence ID" value="LAA02308.1"/>
    <property type="molecule type" value="mRNA"/>
</dbReference>
<evidence type="ECO:0000256" key="2">
    <source>
        <dbReference type="ARBA" id="ARBA00004514"/>
    </source>
</evidence>
<comment type="catalytic activity">
    <reaction evidence="1 16">
        <text>S-ubiquitinyl-[E2 ubiquitin-conjugating enzyme]-L-cysteine + [acceptor protein]-L-lysine = [E2 ubiquitin-conjugating enzyme]-L-cysteine + N(6)-ubiquitinyl-[acceptor protein]-L-lysine.</text>
        <dbReference type="EC" id="2.3.2.27"/>
    </reaction>
</comment>
<evidence type="ECO:0000256" key="5">
    <source>
        <dbReference type="ARBA" id="ARBA00012483"/>
    </source>
</evidence>
<keyword evidence="7" id="KW-0963">Cytoplasm</keyword>
<dbReference type="InterPro" id="IPR054477">
    <property type="entry name" value="LTN1_E3_ligase_6th"/>
</dbReference>
<evidence type="ECO:0000259" key="17">
    <source>
        <dbReference type="PROSITE" id="PS50089"/>
    </source>
</evidence>
<name>A0A2L2Y2E7_PARTP</name>
<dbReference type="GO" id="GO:0005829">
    <property type="term" value="C:cytosol"/>
    <property type="evidence" value="ECO:0007669"/>
    <property type="project" value="UniProtKB-SubCell"/>
</dbReference>
<comment type="function">
    <text evidence="16">E3 ubiquitin-protein ligase. Component of the ribosome quality control complex (RQC), a ribosome-associated complex that mediates ubiquitination and extraction of incompletely synthesized nascent chains for proteasomal degradation.</text>
</comment>
<comment type="subunit">
    <text evidence="16">Component of the ribosome quality control complex (RQC).</text>
</comment>
<evidence type="ECO:0000256" key="8">
    <source>
        <dbReference type="ARBA" id="ARBA00022679"/>
    </source>
</evidence>
<comment type="subcellular location">
    <subcellularLocation>
        <location evidence="2">Cytoplasm</location>
        <location evidence="2">Cytosol</location>
    </subcellularLocation>
</comment>
<evidence type="ECO:0000256" key="9">
    <source>
        <dbReference type="ARBA" id="ARBA00022723"/>
    </source>
</evidence>
<dbReference type="CDD" id="cd16491">
    <property type="entry name" value="RING-CH-C4HC3_LTN1"/>
    <property type="match status" value="1"/>
</dbReference>
<evidence type="ECO:0000256" key="3">
    <source>
        <dbReference type="ARBA" id="ARBA00004906"/>
    </source>
</evidence>
<evidence type="ECO:0000256" key="4">
    <source>
        <dbReference type="ARBA" id="ARBA00007997"/>
    </source>
</evidence>
<evidence type="ECO:0000256" key="10">
    <source>
        <dbReference type="ARBA" id="ARBA00022737"/>
    </source>
</evidence>
<evidence type="ECO:0000256" key="12">
    <source>
        <dbReference type="ARBA" id="ARBA00022786"/>
    </source>
</evidence>
<proteinExistence type="evidence at transcript level"/>
<dbReference type="InterPro" id="IPR001841">
    <property type="entry name" value="Znf_RING"/>
</dbReference>
<dbReference type="SUPFAM" id="SSF48371">
    <property type="entry name" value="ARM repeat"/>
    <property type="match status" value="1"/>
</dbReference>
<dbReference type="EC" id="2.3.2.27" evidence="5 16"/>
<feature type="domain" description="RING-type" evidence="17">
    <location>
        <begin position="1610"/>
        <end position="1657"/>
    </location>
</feature>
<dbReference type="Gene3D" id="3.30.40.10">
    <property type="entry name" value="Zinc/RING finger domain, C3HC4 (zinc finger)"/>
    <property type="match status" value="1"/>
</dbReference>
<dbReference type="InterPro" id="IPR054478">
    <property type="entry name" value="LTN1_UBC"/>
</dbReference>
<evidence type="ECO:0000256" key="14">
    <source>
        <dbReference type="ARBA" id="ARBA00032366"/>
    </source>
</evidence>
<dbReference type="InterPro" id="IPR039795">
    <property type="entry name" value="LTN1/Rkr1"/>
</dbReference>
<keyword evidence="12 16" id="KW-0833">Ubl conjugation pathway</keyword>
<dbReference type="FunFam" id="3.30.40.10:FF:000038">
    <property type="entry name" value="E3 ubiquitin-protein ligase listerin"/>
    <property type="match status" value="1"/>
</dbReference>
<dbReference type="InterPro" id="IPR013083">
    <property type="entry name" value="Znf_RING/FYVE/PHD"/>
</dbReference>
<dbReference type="PANTHER" id="PTHR12389:SF0">
    <property type="entry name" value="E3 UBIQUITIN-PROTEIN LIGASE LISTERIN"/>
    <property type="match status" value="1"/>
</dbReference>
<dbReference type="Pfam" id="PF22958">
    <property type="entry name" value="Ltn1_1st"/>
    <property type="match status" value="1"/>
</dbReference>
<accession>A0A2L2Y2E7</accession>
<evidence type="ECO:0000256" key="7">
    <source>
        <dbReference type="ARBA" id="ARBA00022490"/>
    </source>
</evidence>
<keyword evidence="10" id="KW-0677">Repeat</keyword>
<evidence type="ECO:0000256" key="1">
    <source>
        <dbReference type="ARBA" id="ARBA00000900"/>
    </source>
</evidence>
<evidence type="ECO:0000256" key="6">
    <source>
        <dbReference type="ARBA" id="ARBA00017157"/>
    </source>
</evidence>
<reference evidence="18" key="1">
    <citation type="journal article" date="2016" name="Mol. Ecol. Resour.">
        <title>Evaluation of the impact of RNA preservation methods of spiders for de novo transcriptome assembly.</title>
        <authorList>
            <person name="Kono N."/>
            <person name="Nakamura H."/>
            <person name="Ito Y."/>
            <person name="Tomita M."/>
            <person name="Arakawa K."/>
        </authorList>
    </citation>
    <scope>NUCLEOTIDE SEQUENCE</scope>
    <source>
        <tissue evidence="18">Whole body</tissue>
    </source>
</reference>
<dbReference type="GO" id="GO:0072344">
    <property type="term" value="P:rescue of stalled ribosome"/>
    <property type="evidence" value="ECO:0007669"/>
    <property type="project" value="UniProtKB-UniRule"/>
</dbReference>
<dbReference type="Pfam" id="PF23009">
    <property type="entry name" value="UBC_like"/>
    <property type="match status" value="1"/>
</dbReference>
<keyword evidence="11 15" id="KW-0863">Zinc-finger</keyword>
<dbReference type="GO" id="GO:0008270">
    <property type="term" value="F:zinc ion binding"/>
    <property type="evidence" value="ECO:0007669"/>
    <property type="project" value="UniProtKB-KW"/>
</dbReference>
<keyword evidence="8 16" id="KW-0808">Transferase</keyword>
<dbReference type="Pfam" id="PF22999">
    <property type="entry name" value="LTN1_E3_ligase_6th"/>
    <property type="match status" value="1"/>
</dbReference>
<evidence type="ECO:0000313" key="18">
    <source>
        <dbReference type="EMBL" id="LAA02308.1"/>
    </source>
</evidence>
<comment type="pathway">
    <text evidence="3 16">Protein modification; protein ubiquitination.</text>
</comment>
<dbReference type="PANTHER" id="PTHR12389">
    <property type="entry name" value="ZINC FINGER PROTEIN 294"/>
    <property type="match status" value="1"/>
</dbReference>
<organism evidence="18">
    <name type="scientific">Parasteatoda tepidariorum</name>
    <name type="common">Common house spider</name>
    <name type="synonym">Achaearanea tepidariorum</name>
    <dbReference type="NCBI Taxonomy" id="114398"/>
    <lineage>
        <taxon>Eukaryota</taxon>
        <taxon>Metazoa</taxon>
        <taxon>Ecdysozoa</taxon>
        <taxon>Arthropoda</taxon>
        <taxon>Chelicerata</taxon>
        <taxon>Arachnida</taxon>
        <taxon>Araneae</taxon>
        <taxon>Araneomorphae</taxon>
        <taxon>Entelegynae</taxon>
        <taxon>Araneoidea</taxon>
        <taxon>Theridiidae</taxon>
        <taxon>Parasteatoda</taxon>
    </lineage>
</organism>
<dbReference type="GO" id="GO:1990112">
    <property type="term" value="C:RQC complex"/>
    <property type="evidence" value="ECO:0007669"/>
    <property type="project" value="UniProtKB-UniRule"/>
</dbReference>
<dbReference type="GO" id="GO:0016567">
    <property type="term" value="P:protein ubiquitination"/>
    <property type="evidence" value="ECO:0007669"/>
    <property type="project" value="UniProtKB-UniPathway"/>
</dbReference>
<dbReference type="InterPro" id="IPR016024">
    <property type="entry name" value="ARM-type_fold"/>
</dbReference>
<keyword evidence="9 16" id="KW-0479">Metal-binding</keyword>
<dbReference type="OrthoDB" id="6108at2759"/>
<dbReference type="GO" id="GO:0061630">
    <property type="term" value="F:ubiquitin protein ligase activity"/>
    <property type="evidence" value="ECO:0007669"/>
    <property type="project" value="UniProtKB-UniRule"/>
</dbReference>
<dbReference type="GO" id="GO:1990116">
    <property type="term" value="P:ribosome-associated ubiquitin-dependent protein catabolic process"/>
    <property type="evidence" value="ECO:0007669"/>
    <property type="project" value="UniProtKB-UniRule"/>
</dbReference>
<dbReference type="SUPFAM" id="SSF57850">
    <property type="entry name" value="RING/U-box"/>
    <property type="match status" value="1"/>
</dbReference>
<evidence type="ECO:0000256" key="11">
    <source>
        <dbReference type="ARBA" id="ARBA00022771"/>
    </source>
</evidence>
<protein>
    <recommendedName>
        <fullName evidence="6 16">E3 ubiquitin-protein ligase listerin</fullName>
        <ecNumber evidence="5 16">2.3.2.27</ecNumber>
    </recommendedName>
    <alternativeName>
        <fullName evidence="14 16">RING-type E3 ubiquitin transferase listerin</fullName>
    </alternativeName>
</protein>
<dbReference type="GO" id="GO:0043023">
    <property type="term" value="F:ribosomal large subunit binding"/>
    <property type="evidence" value="ECO:0007669"/>
    <property type="project" value="TreeGrafter"/>
</dbReference>
<evidence type="ECO:0000256" key="13">
    <source>
        <dbReference type="ARBA" id="ARBA00022833"/>
    </source>
</evidence>
<dbReference type="InterPro" id="IPR011016">
    <property type="entry name" value="Znf_RING-CH"/>
</dbReference>
<dbReference type="SMART" id="SM00744">
    <property type="entry name" value="RINGv"/>
    <property type="match status" value="1"/>
</dbReference>
<evidence type="ECO:0000256" key="15">
    <source>
        <dbReference type="PROSITE-ProRule" id="PRU00175"/>
    </source>
</evidence>
<dbReference type="InterPro" id="IPR039804">
    <property type="entry name" value="RING-CH-C4HC3_LTN1"/>
</dbReference>